<dbReference type="AlphaFoldDB" id="A0A852WPP1"/>
<dbReference type="InterPro" id="IPR011747">
    <property type="entry name" value="CHP02241"/>
</dbReference>
<evidence type="ECO:0000313" key="2">
    <source>
        <dbReference type="Proteomes" id="UP000573599"/>
    </source>
</evidence>
<dbReference type="GO" id="GO:0005198">
    <property type="term" value="F:structural molecule activity"/>
    <property type="evidence" value="ECO:0007669"/>
    <property type="project" value="InterPro"/>
</dbReference>
<accession>A0A852WPP1</accession>
<evidence type="ECO:0000313" key="1">
    <source>
        <dbReference type="EMBL" id="NYG07212.1"/>
    </source>
</evidence>
<gene>
    <name evidence="1" type="ORF">BJ986_001699</name>
</gene>
<protein>
    <submittedName>
        <fullName evidence="1">Phage tail-like protein</fullName>
    </submittedName>
</protein>
<dbReference type="NCBIfam" id="TIGR02241">
    <property type="entry name" value="conserved hypothetical phage tail region protein"/>
    <property type="match status" value="1"/>
</dbReference>
<sequence length="146" mass="15989">MAAHAGPLEGSNFIVDFAGTDDASFSHVELPVAHIDEIAYRPGNDRSNEPHKQPGLASYSHLVLSRGLSANLDLWTWWEGARDGDPAVDRTVVVKLLDATDQLVLTWQFRNAFPAVYRLSPLDAASSDIVIETVELAFDSMDVEVP</sequence>
<keyword evidence="2" id="KW-1185">Reference proteome</keyword>
<name>A0A852WPP1_9MICO</name>
<dbReference type="PANTHER" id="PTHR38009:SF1">
    <property type="entry name" value="CONSERVED HYPOTHETICAL PHAGE TAIL PROTEIN"/>
    <property type="match status" value="1"/>
</dbReference>
<dbReference type="Proteomes" id="UP000573599">
    <property type="component" value="Unassembled WGS sequence"/>
</dbReference>
<dbReference type="Pfam" id="PF06841">
    <property type="entry name" value="Phage_T4_gp19"/>
    <property type="match status" value="1"/>
</dbReference>
<reference evidence="1 2" key="1">
    <citation type="submission" date="2020-07" db="EMBL/GenBank/DDBJ databases">
        <title>Sequencing the genomes of 1000 actinobacteria strains.</title>
        <authorList>
            <person name="Klenk H.-P."/>
        </authorList>
    </citation>
    <scope>NUCLEOTIDE SEQUENCE [LARGE SCALE GENOMIC DNA]</scope>
    <source>
        <strain evidence="1 2">DSM 23987</strain>
    </source>
</reference>
<comment type="caution">
    <text evidence="1">The sequence shown here is derived from an EMBL/GenBank/DDBJ whole genome shotgun (WGS) entry which is preliminary data.</text>
</comment>
<dbReference type="PANTHER" id="PTHR38009">
    <property type="entry name" value="CONSERVED HYPOTHETICAL PHAGE TAIL PROTEIN"/>
    <property type="match status" value="1"/>
</dbReference>
<dbReference type="RefSeq" id="WP_179421588.1">
    <property type="nucleotide sequence ID" value="NZ_JACCAB010000001.1"/>
</dbReference>
<dbReference type="InterPro" id="IPR010667">
    <property type="entry name" value="Phage_T4_Gp19"/>
</dbReference>
<proteinExistence type="predicted"/>
<organism evidence="1 2">
    <name type="scientific">Pedococcus badiiscoriae</name>
    <dbReference type="NCBI Taxonomy" id="642776"/>
    <lineage>
        <taxon>Bacteria</taxon>
        <taxon>Bacillati</taxon>
        <taxon>Actinomycetota</taxon>
        <taxon>Actinomycetes</taxon>
        <taxon>Micrococcales</taxon>
        <taxon>Intrasporangiaceae</taxon>
        <taxon>Pedococcus</taxon>
    </lineage>
</organism>
<dbReference type="EMBL" id="JACCAB010000001">
    <property type="protein sequence ID" value="NYG07212.1"/>
    <property type="molecule type" value="Genomic_DNA"/>
</dbReference>